<comment type="caution">
    <text evidence="2">The sequence shown here is derived from an EMBL/GenBank/DDBJ whole genome shotgun (WGS) entry which is preliminary data.</text>
</comment>
<dbReference type="GO" id="GO:0004497">
    <property type="term" value="F:monooxygenase activity"/>
    <property type="evidence" value="ECO:0007669"/>
    <property type="project" value="UniProtKB-KW"/>
</dbReference>
<dbReference type="InterPro" id="IPR011008">
    <property type="entry name" value="Dimeric_a/b-barrel"/>
</dbReference>
<dbReference type="Pfam" id="PF03992">
    <property type="entry name" value="ABM"/>
    <property type="match status" value="1"/>
</dbReference>
<organism evidence="2 3">
    <name type="scientific">Candidatus Desulfatibia profunda</name>
    <dbReference type="NCBI Taxonomy" id="2841695"/>
    <lineage>
        <taxon>Bacteria</taxon>
        <taxon>Pseudomonadati</taxon>
        <taxon>Thermodesulfobacteriota</taxon>
        <taxon>Desulfobacteria</taxon>
        <taxon>Desulfobacterales</taxon>
        <taxon>Desulfobacterales incertae sedis</taxon>
        <taxon>Candidatus Desulfatibia</taxon>
    </lineage>
</organism>
<accession>A0A8J6NR23</accession>
<gene>
    <name evidence="2" type="ORF">H8E23_04350</name>
</gene>
<protein>
    <submittedName>
        <fullName evidence="2">Antibiotic biosynthesis monooxygenase</fullName>
    </submittedName>
</protein>
<feature type="domain" description="ABM" evidence="1">
    <location>
        <begin position="3"/>
        <end position="91"/>
    </location>
</feature>
<evidence type="ECO:0000313" key="3">
    <source>
        <dbReference type="Proteomes" id="UP000603434"/>
    </source>
</evidence>
<evidence type="ECO:0000313" key="2">
    <source>
        <dbReference type="EMBL" id="MBC8360610.1"/>
    </source>
</evidence>
<reference evidence="2 3" key="1">
    <citation type="submission" date="2020-08" db="EMBL/GenBank/DDBJ databases">
        <title>Bridging the membrane lipid divide: bacteria of the FCB group superphylum have the potential to synthesize archaeal ether lipids.</title>
        <authorList>
            <person name="Villanueva L."/>
            <person name="Von Meijenfeldt F.A.B."/>
            <person name="Westbye A.B."/>
            <person name="Yadav S."/>
            <person name="Hopmans E.C."/>
            <person name="Dutilh B.E."/>
            <person name="Sinninghe Damste J.S."/>
        </authorList>
    </citation>
    <scope>NUCLEOTIDE SEQUENCE [LARGE SCALE GENOMIC DNA]</scope>
    <source>
        <strain evidence="2">NIOZ-UU30</strain>
    </source>
</reference>
<dbReference type="SUPFAM" id="SSF54909">
    <property type="entry name" value="Dimeric alpha+beta barrel"/>
    <property type="match status" value="1"/>
</dbReference>
<name>A0A8J6NR23_9BACT</name>
<proteinExistence type="predicted"/>
<sequence>MAIKVFIKRAVPENTAQALKPLLKKLRNLAMEQPGYVSGETYKRIDRPGENLAISTWQSMDDWRKWVLSEERAEIQTKIDYLLGEKTEYEIYTFD</sequence>
<evidence type="ECO:0000259" key="1">
    <source>
        <dbReference type="PROSITE" id="PS51725"/>
    </source>
</evidence>
<dbReference type="InterPro" id="IPR007138">
    <property type="entry name" value="ABM_dom"/>
</dbReference>
<dbReference type="AlphaFoldDB" id="A0A8J6NR23"/>
<keyword evidence="2" id="KW-0503">Monooxygenase</keyword>
<dbReference type="Proteomes" id="UP000603434">
    <property type="component" value="Unassembled WGS sequence"/>
</dbReference>
<dbReference type="PROSITE" id="PS51725">
    <property type="entry name" value="ABM"/>
    <property type="match status" value="1"/>
</dbReference>
<keyword evidence="2" id="KW-0560">Oxidoreductase</keyword>
<dbReference type="EMBL" id="JACNJH010000098">
    <property type="protein sequence ID" value="MBC8360610.1"/>
    <property type="molecule type" value="Genomic_DNA"/>
</dbReference>
<dbReference type="Gene3D" id="3.30.70.100">
    <property type="match status" value="1"/>
</dbReference>